<protein>
    <submittedName>
        <fullName evidence="1">Uncharacterized protein</fullName>
    </submittedName>
</protein>
<dbReference type="PANTHER" id="PTHR12792">
    <property type="entry name" value="EXTRA SPINDLE POLES 1-RELATED"/>
    <property type="match status" value="1"/>
</dbReference>
<dbReference type="PANTHER" id="PTHR12792:SF0">
    <property type="entry name" value="SEPARIN"/>
    <property type="match status" value="1"/>
</dbReference>
<gene>
    <name evidence="1" type="ORF">HYC85_020682</name>
</gene>
<dbReference type="AlphaFoldDB" id="A0A7J7GQS9"/>
<dbReference type="GO" id="GO:0004197">
    <property type="term" value="F:cysteine-type endopeptidase activity"/>
    <property type="evidence" value="ECO:0007669"/>
    <property type="project" value="InterPro"/>
</dbReference>
<dbReference type="GO" id="GO:0006508">
    <property type="term" value="P:proteolysis"/>
    <property type="evidence" value="ECO:0007669"/>
    <property type="project" value="InterPro"/>
</dbReference>
<dbReference type="GO" id="GO:0005634">
    <property type="term" value="C:nucleus"/>
    <property type="evidence" value="ECO:0007669"/>
    <property type="project" value="InterPro"/>
</dbReference>
<evidence type="ECO:0000313" key="1">
    <source>
        <dbReference type="EMBL" id="KAF5943040.1"/>
    </source>
</evidence>
<dbReference type="GO" id="GO:0005737">
    <property type="term" value="C:cytoplasm"/>
    <property type="evidence" value="ECO:0007669"/>
    <property type="project" value="TreeGrafter"/>
</dbReference>
<keyword evidence="2" id="KW-1185">Reference proteome</keyword>
<evidence type="ECO:0000313" key="2">
    <source>
        <dbReference type="Proteomes" id="UP000593564"/>
    </source>
</evidence>
<dbReference type="EMBL" id="JACBKZ010000009">
    <property type="protein sequence ID" value="KAF5943040.1"/>
    <property type="molecule type" value="Genomic_DNA"/>
</dbReference>
<dbReference type="Proteomes" id="UP000593564">
    <property type="component" value="Unassembled WGS sequence"/>
</dbReference>
<reference evidence="1 2" key="2">
    <citation type="submission" date="2020-07" db="EMBL/GenBank/DDBJ databases">
        <title>Genome assembly of wild tea tree DASZ reveals pedigree and selection history of tea varieties.</title>
        <authorList>
            <person name="Zhang W."/>
        </authorList>
    </citation>
    <scope>NUCLEOTIDE SEQUENCE [LARGE SCALE GENOMIC DNA]</scope>
    <source>
        <strain evidence="2">cv. G240</strain>
        <tissue evidence="1">Leaf</tissue>
    </source>
</reference>
<proteinExistence type="predicted"/>
<name>A0A7J7GQS9_CAMSI</name>
<accession>A0A7J7GQS9</accession>
<comment type="caution">
    <text evidence="1">The sequence shown here is derived from an EMBL/GenBank/DDBJ whole genome shotgun (WGS) entry which is preliminary data.</text>
</comment>
<dbReference type="InterPro" id="IPR005314">
    <property type="entry name" value="Peptidase_C50"/>
</dbReference>
<sequence length="527" mass="59555">MGYSLENWSTAADNVFNTADNVFNRLPTSIAYSFGEAVSEDTEHSATSLYSLLSSSAKELLAYNEMSALSPRLCRKMQMDIIAVLLAEVYVSDDSCLQKSKILVAKGRELRACGMEGLNDCIQCLSEAISTMRPFQDIQAALNLWLRPDCCLAENHCDMVYENILTVLYHVVDMLSIKSCTEFHSEIYELLIRLFRRNNVPLEECVALLWQYRRLGHALCASPVCEAFITTLPQHCGEGSKSIDFWARCMNGSWQLEVGFCQSFSFMFANISRGSCRSNGSFQSDIKVDEVKQAASDLISIFLAAHLYHELCGRMISKGQLIEAFSYAKEAHCLRSKLLQEKFRYSVEQQSEIYDENGEIIQKRCYNLSTFEIYSSVATTVWSPDTILCDLEGCILTPWKVGIIHELIGNGSEAETLLWWGKNISGFQGLRLFKVAFSSILGRLYRKQRLWDLAEKELQSAKQILADSCTAIACLKCRLLLEVTIDLQLGDLFRSRRDGNTANVSEKRLCYAEDLCKSALDKLNCWC</sequence>
<dbReference type="GO" id="GO:0051307">
    <property type="term" value="P:meiotic chromosome separation"/>
    <property type="evidence" value="ECO:0007669"/>
    <property type="project" value="TreeGrafter"/>
</dbReference>
<organism evidence="1 2">
    <name type="scientific">Camellia sinensis</name>
    <name type="common">Tea plant</name>
    <name type="synonym">Thea sinensis</name>
    <dbReference type="NCBI Taxonomy" id="4442"/>
    <lineage>
        <taxon>Eukaryota</taxon>
        <taxon>Viridiplantae</taxon>
        <taxon>Streptophyta</taxon>
        <taxon>Embryophyta</taxon>
        <taxon>Tracheophyta</taxon>
        <taxon>Spermatophyta</taxon>
        <taxon>Magnoliopsida</taxon>
        <taxon>eudicotyledons</taxon>
        <taxon>Gunneridae</taxon>
        <taxon>Pentapetalae</taxon>
        <taxon>asterids</taxon>
        <taxon>Ericales</taxon>
        <taxon>Theaceae</taxon>
        <taxon>Camellia</taxon>
    </lineage>
</organism>
<dbReference type="GO" id="GO:0072686">
    <property type="term" value="C:mitotic spindle"/>
    <property type="evidence" value="ECO:0007669"/>
    <property type="project" value="TreeGrafter"/>
</dbReference>
<reference evidence="2" key="1">
    <citation type="journal article" date="2020" name="Nat. Commun.">
        <title>Genome assembly of wild tea tree DASZ reveals pedigree and selection history of tea varieties.</title>
        <authorList>
            <person name="Zhang W."/>
            <person name="Zhang Y."/>
            <person name="Qiu H."/>
            <person name="Guo Y."/>
            <person name="Wan H."/>
            <person name="Zhang X."/>
            <person name="Scossa F."/>
            <person name="Alseekh S."/>
            <person name="Zhang Q."/>
            <person name="Wang P."/>
            <person name="Xu L."/>
            <person name="Schmidt M.H."/>
            <person name="Jia X."/>
            <person name="Li D."/>
            <person name="Zhu A."/>
            <person name="Guo F."/>
            <person name="Chen W."/>
            <person name="Ni D."/>
            <person name="Usadel B."/>
            <person name="Fernie A.R."/>
            <person name="Wen W."/>
        </authorList>
    </citation>
    <scope>NUCLEOTIDE SEQUENCE [LARGE SCALE GENOMIC DNA]</scope>
    <source>
        <strain evidence="2">cv. G240</strain>
    </source>
</reference>